<accession>A0A5P9JZ76</accession>
<keyword evidence="2" id="KW-1185">Reference proteome</keyword>
<protein>
    <submittedName>
        <fullName evidence="1">Uncharacterized protein</fullName>
    </submittedName>
</protein>
<proteinExistence type="predicted"/>
<name>A0A5P9JZ76_9HYPH</name>
<organism evidence="1 2">
    <name type="scientific">Microvirga thermotolerans</name>
    <dbReference type="NCBI Taxonomy" id="2651334"/>
    <lineage>
        <taxon>Bacteria</taxon>
        <taxon>Pseudomonadati</taxon>
        <taxon>Pseudomonadota</taxon>
        <taxon>Alphaproteobacteria</taxon>
        <taxon>Hyphomicrobiales</taxon>
        <taxon>Methylobacteriaceae</taxon>
        <taxon>Microvirga</taxon>
    </lineage>
</organism>
<evidence type="ECO:0000313" key="1">
    <source>
        <dbReference type="EMBL" id="QFU16565.1"/>
    </source>
</evidence>
<dbReference type="KEGG" id="mico:GDR74_10180"/>
<reference evidence="1 2" key="1">
    <citation type="submission" date="2019-10" db="EMBL/GenBank/DDBJ databases">
        <title>Isolation, Identification of Microvirga thermotolerans HR1, a novel thermophilic bacterium and Comparative Genomics of the genus Microvirga.</title>
        <authorList>
            <person name="Li J."/>
            <person name="Zhang W."/>
            <person name="Lin M."/>
            <person name="Wang J."/>
        </authorList>
    </citation>
    <scope>NUCLEOTIDE SEQUENCE [LARGE SCALE GENOMIC DNA]</scope>
    <source>
        <strain evidence="1 2">HR1</strain>
    </source>
</reference>
<dbReference type="RefSeq" id="WP_152586208.1">
    <property type="nucleotide sequence ID" value="NZ_CP045423.1"/>
</dbReference>
<evidence type="ECO:0000313" key="2">
    <source>
        <dbReference type="Proteomes" id="UP000325614"/>
    </source>
</evidence>
<dbReference type="Proteomes" id="UP000325614">
    <property type="component" value="Chromosome"/>
</dbReference>
<sequence>MDTPFDLHTRGKFDRLLAPDDAEWLAAHPETPCRVRPYRAEDAKRIKTGSVGSAIEEAWVTMIFRNGTYVADYFATPSSRLRGALIDRVSAAVEGYLCQNPEWGLDPK</sequence>
<dbReference type="AlphaFoldDB" id="A0A5P9JZ76"/>
<gene>
    <name evidence="1" type="ORF">GDR74_10180</name>
</gene>
<dbReference type="EMBL" id="CP045423">
    <property type="protein sequence ID" value="QFU16565.1"/>
    <property type="molecule type" value="Genomic_DNA"/>
</dbReference>